<reference evidence="4 5" key="1">
    <citation type="journal article" date="2022" name="Int. J. Syst. Evol. Microbiol.">
        <title>Prevotella herbatica sp. nov., a plant polysaccharide-decomposing anaerobic bacterium isolated from a methanogenic reactor.</title>
        <authorList>
            <person name="Uek A."/>
            <person name="Tonouchi A."/>
            <person name="Kaku N."/>
            <person name="Ueki K."/>
        </authorList>
    </citation>
    <scope>NUCLEOTIDE SEQUENCE [LARGE SCALE GENOMIC DNA]</scope>
    <source>
        <strain evidence="4 5">WR041</strain>
    </source>
</reference>
<sequence>MNKEKTQNKEETPTLTESEENEKTIDLNEVLETIEPEKRDVIARAFVAMQETSFSGPLPSPDDFKKYGNVVRDAPERILIMAEKQLTHRVECEKKIIASRIKESKTGQWMGFILALIFIAVAFFLGYKGHDWLAGTIIVSLISIAIVFVLKKNPKESNDDESNPQKD</sequence>
<feature type="region of interest" description="Disordered" evidence="1">
    <location>
        <begin position="1"/>
        <end position="24"/>
    </location>
</feature>
<dbReference type="RefSeq" id="WP_207153688.1">
    <property type="nucleotide sequence ID" value="NZ_AP024484.1"/>
</dbReference>
<dbReference type="Proteomes" id="UP001319045">
    <property type="component" value="Chromosome"/>
</dbReference>
<dbReference type="EMBL" id="AP024484">
    <property type="protein sequence ID" value="BCS86695.1"/>
    <property type="molecule type" value="Genomic_DNA"/>
</dbReference>
<evidence type="ECO:0000256" key="1">
    <source>
        <dbReference type="SAM" id="MobiDB-lite"/>
    </source>
</evidence>
<dbReference type="Pfam" id="PF10097">
    <property type="entry name" value="DUF2335"/>
    <property type="match status" value="1"/>
</dbReference>
<evidence type="ECO:0000313" key="3">
    <source>
        <dbReference type="EMBL" id="BCS86096.1"/>
    </source>
</evidence>
<gene>
    <name evidence="3" type="ORF">prwr041_19890</name>
    <name evidence="4" type="ORF">prwr041_25880</name>
</gene>
<dbReference type="InterPro" id="IPR019284">
    <property type="entry name" value="RP532"/>
</dbReference>
<proteinExistence type="predicted"/>
<keyword evidence="2" id="KW-1133">Transmembrane helix</keyword>
<evidence type="ECO:0008006" key="6">
    <source>
        <dbReference type="Google" id="ProtNLM"/>
    </source>
</evidence>
<feature type="compositionally biased region" description="Basic and acidic residues" evidence="1">
    <location>
        <begin position="1"/>
        <end position="12"/>
    </location>
</feature>
<keyword evidence="2" id="KW-0812">Transmembrane</keyword>
<evidence type="ECO:0000313" key="4">
    <source>
        <dbReference type="EMBL" id="BCS86695.1"/>
    </source>
</evidence>
<accession>A0ABN6EL17</accession>
<feature type="transmembrane region" description="Helical" evidence="2">
    <location>
        <begin position="109"/>
        <end position="126"/>
    </location>
</feature>
<protein>
    <recommendedName>
        <fullName evidence="6">DUF2335 domain-containing protein</fullName>
    </recommendedName>
</protein>
<keyword evidence="2" id="KW-0472">Membrane</keyword>
<name>A0ABN6EL17_9BACT</name>
<evidence type="ECO:0000256" key="2">
    <source>
        <dbReference type="SAM" id="Phobius"/>
    </source>
</evidence>
<dbReference type="EMBL" id="AP024484">
    <property type="protein sequence ID" value="BCS86096.1"/>
    <property type="molecule type" value="Genomic_DNA"/>
</dbReference>
<organism evidence="4 5">
    <name type="scientific">Prevotella herbatica</name>
    <dbReference type="NCBI Taxonomy" id="2801997"/>
    <lineage>
        <taxon>Bacteria</taxon>
        <taxon>Pseudomonadati</taxon>
        <taxon>Bacteroidota</taxon>
        <taxon>Bacteroidia</taxon>
        <taxon>Bacteroidales</taxon>
        <taxon>Prevotellaceae</taxon>
        <taxon>Prevotella</taxon>
    </lineage>
</organism>
<evidence type="ECO:0000313" key="5">
    <source>
        <dbReference type="Proteomes" id="UP001319045"/>
    </source>
</evidence>
<feature type="transmembrane region" description="Helical" evidence="2">
    <location>
        <begin position="132"/>
        <end position="150"/>
    </location>
</feature>
<keyword evidence="5" id="KW-1185">Reference proteome</keyword>